<dbReference type="AlphaFoldDB" id="A0A849BVT2"/>
<organism evidence="2 3">
    <name type="scientific">Pseudokineococcus marinus</name>
    <dbReference type="NCBI Taxonomy" id="351215"/>
    <lineage>
        <taxon>Bacteria</taxon>
        <taxon>Bacillati</taxon>
        <taxon>Actinomycetota</taxon>
        <taxon>Actinomycetes</taxon>
        <taxon>Kineosporiales</taxon>
        <taxon>Kineosporiaceae</taxon>
        <taxon>Pseudokineococcus</taxon>
    </lineage>
</organism>
<evidence type="ECO:0000313" key="2">
    <source>
        <dbReference type="EMBL" id="NNH21668.1"/>
    </source>
</evidence>
<dbReference type="EMBL" id="JABEMA010000004">
    <property type="protein sequence ID" value="NNH21668.1"/>
    <property type="molecule type" value="Genomic_DNA"/>
</dbReference>
<dbReference type="RefSeq" id="WP_171201536.1">
    <property type="nucleotide sequence ID" value="NZ_BAAANP010000006.1"/>
</dbReference>
<gene>
    <name evidence="2" type="ORF">HLB09_00915</name>
</gene>
<feature type="compositionally biased region" description="Low complexity" evidence="1">
    <location>
        <begin position="59"/>
        <end position="71"/>
    </location>
</feature>
<accession>A0A849BVT2</accession>
<protein>
    <submittedName>
        <fullName evidence="2">Uncharacterized protein</fullName>
    </submittedName>
</protein>
<sequence>MSTPTSVPTPGDVAARLGLTDGSWLGENLEEVGVLADHMAARGVTAQEVVDAIRTPGTADPQPSAAAQAAAGERHRSWSEQETRELLDRAQAALDDADSAAAAGERWAVAGRRVEAAVLVAMATARSVGQVASAGHRCASALHDVAAAVRQRGSR</sequence>
<feature type="region of interest" description="Disordered" evidence="1">
    <location>
        <begin position="55"/>
        <end position="81"/>
    </location>
</feature>
<evidence type="ECO:0000256" key="1">
    <source>
        <dbReference type="SAM" id="MobiDB-lite"/>
    </source>
</evidence>
<evidence type="ECO:0000313" key="3">
    <source>
        <dbReference type="Proteomes" id="UP000555552"/>
    </source>
</evidence>
<dbReference type="Proteomes" id="UP000555552">
    <property type="component" value="Unassembled WGS sequence"/>
</dbReference>
<proteinExistence type="predicted"/>
<reference evidence="2 3" key="1">
    <citation type="submission" date="2020-05" db="EMBL/GenBank/DDBJ databases">
        <title>MicrobeNet Type strains.</title>
        <authorList>
            <person name="Nicholson A.C."/>
        </authorList>
    </citation>
    <scope>NUCLEOTIDE SEQUENCE [LARGE SCALE GENOMIC DNA]</scope>
    <source>
        <strain evidence="2 3">JCM 14547</strain>
    </source>
</reference>
<comment type="caution">
    <text evidence="2">The sequence shown here is derived from an EMBL/GenBank/DDBJ whole genome shotgun (WGS) entry which is preliminary data.</text>
</comment>
<keyword evidence="3" id="KW-1185">Reference proteome</keyword>
<feature type="compositionally biased region" description="Basic and acidic residues" evidence="1">
    <location>
        <begin position="72"/>
        <end position="81"/>
    </location>
</feature>
<name>A0A849BVT2_9ACTN</name>